<dbReference type="Gene3D" id="3.40.50.1820">
    <property type="entry name" value="alpha/beta hydrolase"/>
    <property type="match status" value="1"/>
</dbReference>
<sequence length="228" mass="23912">MRPRIGHALALHGAGGGGWEWNAWRGVFTASGIELATPDLQPRPDGLATTTLDDYRQQARAALLALPRPRALVGASLGGLLAMLCADAADALVLVNPLPPLPWAQALPAREWPDLVPWRRDARLASTRRALPDADAATALFAYARWRDEAGAVLRAAQAGVEVAMPQCPVLCIASSRDEDVPPALTQALATAWQAGLVMVDAPSHVGPLLGRAAPAVAAQAAAWLSAR</sequence>
<accession>A0A7H0FYL4</accession>
<organism evidence="2 3">
    <name type="scientific">Agrilutibacter terrestris</name>
    <dbReference type="NCBI Taxonomy" id="2865112"/>
    <lineage>
        <taxon>Bacteria</taxon>
        <taxon>Pseudomonadati</taxon>
        <taxon>Pseudomonadota</taxon>
        <taxon>Gammaproteobacteria</taxon>
        <taxon>Lysobacterales</taxon>
        <taxon>Lysobacteraceae</taxon>
        <taxon>Agrilutibacter</taxon>
    </lineage>
</organism>
<dbReference type="GO" id="GO:0016787">
    <property type="term" value="F:hydrolase activity"/>
    <property type="evidence" value="ECO:0007669"/>
    <property type="project" value="UniProtKB-KW"/>
</dbReference>
<dbReference type="EMBL" id="CP060820">
    <property type="protein sequence ID" value="QNP41130.1"/>
    <property type="molecule type" value="Genomic_DNA"/>
</dbReference>
<proteinExistence type="predicted"/>
<dbReference type="InterPro" id="IPR029058">
    <property type="entry name" value="AB_hydrolase_fold"/>
</dbReference>
<keyword evidence="3" id="KW-1185">Reference proteome</keyword>
<dbReference type="Pfam" id="PF12697">
    <property type="entry name" value="Abhydrolase_6"/>
    <property type="match status" value="1"/>
</dbReference>
<protein>
    <submittedName>
        <fullName evidence="2">Alpha/beta fold hydrolase</fullName>
    </submittedName>
</protein>
<dbReference type="Proteomes" id="UP000516018">
    <property type="component" value="Chromosome"/>
</dbReference>
<dbReference type="SUPFAM" id="SSF53474">
    <property type="entry name" value="alpha/beta-Hydrolases"/>
    <property type="match status" value="1"/>
</dbReference>
<evidence type="ECO:0000313" key="2">
    <source>
        <dbReference type="EMBL" id="QNP41130.1"/>
    </source>
</evidence>
<reference evidence="2 3" key="1">
    <citation type="submission" date="2020-08" db="EMBL/GenBank/DDBJ databases">
        <title>Lysobacter sp. II4 sp. nov., isolated from soil.</title>
        <authorList>
            <person name="Woo C.Y."/>
            <person name="Kim J."/>
        </authorList>
    </citation>
    <scope>NUCLEOTIDE SEQUENCE [LARGE SCALE GENOMIC DNA]</scope>
    <source>
        <strain evidence="2 3">II4</strain>
    </source>
</reference>
<evidence type="ECO:0000313" key="3">
    <source>
        <dbReference type="Proteomes" id="UP000516018"/>
    </source>
</evidence>
<dbReference type="AlphaFoldDB" id="A0A7H0FYL4"/>
<evidence type="ECO:0000259" key="1">
    <source>
        <dbReference type="Pfam" id="PF12697"/>
    </source>
</evidence>
<gene>
    <name evidence="2" type="ORF">H8B22_02575</name>
</gene>
<dbReference type="InterPro" id="IPR000073">
    <property type="entry name" value="AB_hydrolase_1"/>
</dbReference>
<dbReference type="RefSeq" id="WP_187712566.1">
    <property type="nucleotide sequence ID" value="NZ_CP060820.1"/>
</dbReference>
<dbReference type="KEGG" id="lsx:H8B22_02575"/>
<name>A0A7H0FYL4_9GAMM</name>
<keyword evidence="2" id="KW-0378">Hydrolase</keyword>
<feature type="domain" description="AB hydrolase-1" evidence="1">
    <location>
        <begin position="10"/>
        <end position="218"/>
    </location>
</feature>